<name>A0AA41ZKT1_9GAMM</name>
<protein>
    <submittedName>
        <fullName evidence="1">Uncharacterized protein</fullName>
    </submittedName>
</protein>
<dbReference type="RefSeq" id="WP_250937914.1">
    <property type="nucleotide sequence ID" value="NZ_JAMLJK010000001.1"/>
</dbReference>
<organism evidence="1 2">
    <name type="scientific">Larsenimonas rhizosphaerae</name>
    <dbReference type="NCBI Taxonomy" id="2944682"/>
    <lineage>
        <taxon>Bacteria</taxon>
        <taxon>Pseudomonadati</taxon>
        <taxon>Pseudomonadota</taxon>
        <taxon>Gammaproteobacteria</taxon>
        <taxon>Oceanospirillales</taxon>
        <taxon>Halomonadaceae</taxon>
        <taxon>Larsenimonas</taxon>
    </lineage>
</organism>
<accession>A0AA41ZKT1</accession>
<keyword evidence="2" id="KW-1185">Reference proteome</keyword>
<sequence>MDSIPGFIAIEVGDADLPVAIAWTLPDGQLKHTLVQPGPDWLENEQASLGDYSEDELEMMGVSPIDILRELEADHFNGTLYSNGLVDDERALAWMFNEYGIEPFIDLAPAESLYEGLSHGEWHRQRSDLFNELGLEPFKPEDELQVMLTLHVREMGYPDQ</sequence>
<evidence type="ECO:0000313" key="2">
    <source>
        <dbReference type="Proteomes" id="UP001165678"/>
    </source>
</evidence>
<comment type="caution">
    <text evidence="1">The sequence shown here is derived from an EMBL/GenBank/DDBJ whole genome shotgun (WGS) entry which is preliminary data.</text>
</comment>
<dbReference type="AlphaFoldDB" id="A0AA41ZKT1"/>
<dbReference type="Proteomes" id="UP001165678">
    <property type="component" value="Unassembled WGS sequence"/>
</dbReference>
<dbReference type="EMBL" id="JAPIVE010000001">
    <property type="protein sequence ID" value="MCX2523886.1"/>
    <property type="molecule type" value="Genomic_DNA"/>
</dbReference>
<reference evidence="1" key="1">
    <citation type="submission" date="2022-11" db="EMBL/GenBank/DDBJ databases">
        <title>Larsenimonas rhizosphaerae sp. nov., isolated from a tidal mudflat.</title>
        <authorList>
            <person name="Lee S.D."/>
            <person name="Kim I.S."/>
        </authorList>
    </citation>
    <scope>NUCLEOTIDE SEQUENCE</scope>
    <source>
        <strain evidence="1">GH2-1</strain>
    </source>
</reference>
<proteinExistence type="predicted"/>
<evidence type="ECO:0000313" key="1">
    <source>
        <dbReference type="EMBL" id="MCX2523886.1"/>
    </source>
</evidence>
<gene>
    <name evidence="1" type="ORF">OQ287_06525</name>
</gene>